<protein>
    <recommendedName>
        <fullName evidence="1">Peptidase C45 hydrolase domain-containing protein</fullName>
    </recommendedName>
</protein>
<evidence type="ECO:0000313" key="3">
    <source>
        <dbReference type="Proteomes" id="UP000549616"/>
    </source>
</evidence>
<dbReference type="InterPro" id="IPR029055">
    <property type="entry name" value="Ntn_hydrolases_N"/>
</dbReference>
<gene>
    <name evidence="2" type="ORF">HNR02_002657</name>
</gene>
<name>A0A853B3F2_9PSEU</name>
<dbReference type="SUPFAM" id="SSF56235">
    <property type="entry name" value="N-terminal nucleophile aminohydrolases (Ntn hydrolases)"/>
    <property type="match status" value="1"/>
</dbReference>
<dbReference type="InterPro" id="IPR047794">
    <property type="entry name" value="C45_proenzyme-like"/>
</dbReference>
<dbReference type="RefSeq" id="WP_179773508.1">
    <property type="nucleotide sequence ID" value="NZ_JACCFK010000001.1"/>
</dbReference>
<feature type="domain" description="Peptidase C45 hydrolase" evidence="1">
    <location>
        <begin position="109"/>
        <end position="320"/>
    </location>
</feature>
<evidence type="ECO:0000313" key="2">
    <source>
        <dbReference type="EMBL" id="NYI89334.1"/>
    </source>
</evidence>
<dbReference type="AlphaFoldDB" id="A0A853B3F2"/>
<accession>A0A853B3F2</accession>
<evidence type="ECO:0000259" key="1">
    <source>
        <dbReference type="Pfam" id="PF03417"/>
    </source>
</evidence>
<dbReference type="EMBL" id="JACCFK010000001">
    <property type="protein sequence ID" value="NYI89334.1"/>
    <property type="molecule type" value="Genomic_DNA"/>
</dbReference>
<dbReference type="Proteomes" id="UP000549616">
    <property type="component" value="Unassembled WGS sequence"/>
</dbReference>
<dbReference type="Pfam" id="PF03417">
    <property type="entry name" value="AAT"/>
    <property type="match status" value="1"/>
</dbReference>
<dbReference type="InterPro" id="IPR052193">
    <property type="entry name" value="Peptidase_C59"/>
</dbReference>
<dbReference type="InterPro" id="IPR005079">
    <property type="entry name" value="Peptidase_C45_hydrolase"/>
</dbReference>
<keyword evidence="3" id="KW-1185">Reference proteome</keyword>
<dbReference type="NCBIfam" id="NF040521">
    <property type="entry name" value="C45_proenzyme"/>
    <property type="match status" value="1"/>
</dbReference>
<proteinExistence type="predicted"/>
<reference evidence="2 3" key="1">
    <citation type="submission" date="2020-07" db="EMBL/GenBank/DDBJ databases">
        <title>Sequencing the genomes of 1000 actinobacteria strains.</title>
        <authorList>
            <person name="Klenk H.-P."/>
        </authorList>
    </citation>
    <scope>NUCLEOTIDE SEQUENCE [LARGE SCALE GENOMIC DNA]</scope>
    <source>
        <strain evidence="2 3">DSM 104006</strain>
    </source>
</reference>
<organism evidence="2 3">
    <name type="scientific">Amycolatopsis endophytica</name>
    <dbReference type="NCBI Taxonomy" id="860233"/>
    <lineage>
        <taxon>Bacteria</taxon>
        <taxon>Bacillati</taxon>
        <taxon>Actinomycetota</taxon>
        <taxon>Actinomycetes</taxon>
        <taxon>Pseudonocardiales</taxon>
        <taxon>Pseudonocardiaceae</taxon>
        <taxon>Amycolatopsis</taxon>
    </lineage>
</organism>
<dbReference type="PANTHER" id="PTHR35527">
    <property type="entry name" value="CHOLOYLGLYCINE HYDROLASE"/>
    <property type="match status" value="1"/>
</dbReference>
<dbReference type="PANTHER" id="PTHR35527:SF2">
    <property type="entry name" value="HYDROLASE"/>
    <property type="match status" value="1"/>
</dbReference>
<dbReference type="Gene3D" id="3.60.60.10">
    <property type="entry name" value="Penicillin V Acylase, Chain A"/>
    <property type="match status" value="1"/>
</dbReference>
<comment type="caution">
    <text evidence="2">The sequence shown here is derived from an EMBL/GenBank/DDBJ whole genome shotgun (WGS) entry which is preliminary data.</text>
</comment>
<sequence>MTATTIAGGPGDFMTVRLLEQTGSQEAIGARLAAEARTAYGWAPVAADPRMARARCRWFAEHWPQHHARIAGAADALSVSVETHHLDGLTGVPRGSACTVTFLPPSVTKEGHGLFGRNYDFFTTSATELFALLSGEAVRSGEAPMASRPYVLRTPGVVALTMNELDGCMEGVNSAGVTVALLIADAESASAPVPAGPQVGLSPVQLPRFVLDTCGSAEEARTALLHAKQYDLGTPLHYLIADASGDAFVWERAPGGAEYIHDLADGPLCLTNHPLHRYPAASDLPPDNEETMRTFHRYRTIAEEVGEGLQSAESLREALSKVAITAATADGLPARTLWRSVFDVPTATMSTHFYLGDAEDGIPRYSEELSFRAG</sequence>